<accession>A0ABR2ZFP8</accession>
<reference evidence="2 3" key="1">
    <citation type="submission" date="2024-05" db="EMBL/GenBank/DDBJ databases">
        <title>A draft genome resource for the thread blight pathogen Marasmius tenuissimus strain MS-2.</title>
        <authorList>
            <person name="Yulfo-Soto G.E."/>
            <person name="Baruah I.K."/>
            <person name="Amoako-Attah I."/>
            <person name="Bukari Y."/>
            <person name="Meinhardt L.W."/>
            <person name="Bailey B.A."/>
            <person name="Cohen S.P."/>
        </authorList>
    </citation>
    <scope>NUCLEOTIDE SEQUENCE [LARGE SCALE GENOMIC DNA]</scope>
    <source>
        <strain evidence="2 3">MS-2</strain>
    </source>
</reference>
<dbReference type="EMBL" id="JBBXMP010000174">
    <property type="protein sequence ID" value="KAL0060482.1"/>
    <property type="molecule type" value="Genomic_DNA"/>
</dbReference>
<organism evidence="2 3">
    <name type="scientific">Marasmius tenuissimus</name>
    <dbReference type="NCBI Taxonomy" id="585030"/>
    <lineage>
        <taxon>Eukaryota</taxon>
        <taxon>Fungi</taxon>
        <taxon>Dikarya</taxon>
        <taxon>Basidiomycota</taxon>
        <taxon>Agaricomycotina</taxon>
        <taxon>Agaricomycetes</taxon>
        <taxon>Agaricomycetidae</taxon>
        <taxon>Agaricales</taxon>
        <taxon>Marasmiineae</taxon>
        <taxon>Marasmiaceae</taxon>
        <taxon>Marasmius</taxon>
    </lineage>
</organism>
<dbReference type="Proteomes" id="UP001437256">
    <property type="component" value="Unassembled WGS sequence"/>
</dbReference>
<feature type="region of interest" description="Disordered" evidence="1">
    <location>
        <begin position="1"/>
        <end position="65"/>
    </location>
</feature>
<name>A0ABR2ZFP8_9AGAR</name>
<keyword evidence="3" id="KW-1185">Reference proteome</keyword>
<evidence type="ECO:0008006" key="4">
    <source>
        <dbReference type="Google" id="ProtNLM"/>
    </source>
</evidence>
<protein>
    <recommendedName>
        <fullName evidence="4">AAA-ATPase-like domain-containing protein</fullName>
    </recommendedName>
</protein>
<gene>
    <name evidence="2" type="ORF">AAF712_012715</name>
</gene>
<evidence type="ECO:0000313" key="3">
    <source>
        <dbReference type="Proteomes" id="UP001437256"/>
    </source>
</evidence>
<evidence type="ECO:0000313" key="2">
    <source>
        <dbReference type="EMBL" id="KAL0060482.1"/>
    </source>
</evidence>
<sequence>MSPVQRNPADSLHPHVSSYPGAADLTIPEGQYMNHPTDFGVKPFVDNDSESDDISKTIDYTPSLPPRSSLPRPVLSVVYPPYSKQTVHERLNELSSTSTNFKEIRRIEDNFPYTEAINGQWRQNSCWVLELDFGGLDVEAENFDMNDVINEGLRRFVVKYHFLESIDKRWEELKATVAAKTFDNILDAIMDGKHTIVVLIDNYDSAYWAVDESAFNSQESYEKFKARFDSALSRFFDRPVASWTGLRQISYTFLAGEEQILSMVSEQLFHLTRDVIVQEQSHGLLADEWADEFLGSQEAKDELESGYGFYRLSYRTVRNFFSRKLGEKIKDLPDTTPQLKIPVAV</sequence>
<evidence type="ECO:0000256" key="1">
    <source>
        <dbReference type="SAM" id="MobiDB-lite"/>
    </source>
</evidence>
<comment type="caution">
    <text evidence="2">The sequence shown here is derived from an EMBL/GenBank/DDBJ whole genome shotgun (WGS) entry which is preliminary data.</text>
</comment>
<proteinExistence type="predicted"/>